<dbReference type="EMBL" id="AYKW01000045">
    <property type="protein sequence ID" value="PIL25878.1"/>
    <property type="molecule type" value="Genomic_DNA"/>
</dbReference>
<evidence type="ECO:0000313" key="1">
    <source>
        <dbReference type="EMBL" id="PIL25878.1"/>
    </source>
</evidence>
<dbReference type="OrthoDB" id="2751365at2759"/>
<dbReference type="InterPro" id="IPR032675">
    <property type="entry name" value="LRR_dom_sf"/>
</dbReference>
<keyword evidence="2" id="KW-1185">Reference proteome</keyword>
<organism evidence="1 2">
    <name type="scientific">Ganoderma sinense ZZ0214-1</name>
    <dbReference type="NCBI Taxonomy" id="1077348"/>
    <lineage>
        <taxon>Eukaryota</taxon>
        <taxon>Fungi</taxon>
        <taxon>Dikarya</taxon>
        <taxon>Basidiomycota</taxon>
        <taxon>Agaricomycotina</taxon>
        <taxon>Agaricomycetes</taxon>
        <taxon>Polyporales</taxon>
        <taxon>Polyporaceae</taxon>
        <taxon>Ganoderma</taxon>
    </lineage>
</organism>
<dbReference type="STRING" id="1077348.A0A2G8RX34"/>
<evidence type="ECO:0000313" key="2">
    <source>
        <dbReference type="Proteomes" id="UP000230002"/>
    </source>
</evidence>
<sequence length="406" mass="45492">MGVPRDCIPPSTWTELGRWSGGNPLFPHLRELGWVLSSPQCTGIFHFLSPTITQLKMACFGTDNSTAPKNHEEWRSMFQSTLPTVFSVSSSITRLTINVGQIDTFCPQLSSLRSLRYFRTSRVNLRILRVLAALDELEELHVRIFDTTDLPSVSFTGFSKLRVLVISEHPSSNLIYDAFRSPHLRELIISHYSPQHLHNFTASCDVWARRFPALRHLSFYLSLGDSPTPRPLREAVAPLLTLSHLQYAGFSTWYTMFTIDDADIAAFADAWPRIRHLKLAFAIGGSGAKDTDPSACPTPSSILALATKCPDLKTIHIRRLEVARDSLPELSDLPPGRDHGLESFSVQNLEMDVDDAAGLVQEFARWVDRLFPHLVPEVMNPTGSWQAVLDAVKVCQTGRCQQKSQL</sequence>
<protein>
    <submittedName>
        <fullName evidence="1">Uncharacterized protein</fullName>
    </submittedName>
</protein>
<name>A0A2G8RX34_9APHY</name>
<dbReference type="SUPFAM" id="SSF52047">
    <property type="entry name" value="RNI-like"/>
    <property type="match status" value="1"/>
</dbReference>
<gene>
    <name evidence="1" type="ORF">GSI_11631</name>
</gene>
<comment type="caution">
    <text evidence="1">The sequence shown here is derived from an EMBL/GenBank/DDBJ whole genome shotgun (WGS) entry which is preliminary data.</text>
</comment>
<proteinExistence type="predicted"/>
<reference evidence="1 2" key="1">
    <citation type="journal article" date="2015" name="Sci. Rep.">
        <title>Chromosome-level genome map provides insights into diverse defense mechanisms in the medicinal fungus Ganoderma sinense.</title>
        <authorList>
            <person name="Zhu Y."/>
            <person name="Xu J."/>
            <person name="Sun C."/>
            <person name="Zhou S."/>
            <person name="Xu H."/>
            <person name="Nelson D.R."/>
            <person name="Qian J."/>
            <person name="Song J."/>
            <person name="Luo H."/>
            <person name="Xiang L."/>
            <person name="Li Y."/>
            <person name="Xu Z."/>
            <person name="Ji A."/>
            <person name="Wang L."/>
            <person name="Lu S."/>
            <person name="Hayward A."/>
            <person name="Sun W."/>
            <person name="Li X."/>
            <person name="Schwartz D.C."/>
            <person name="Wang Y."/>
            <person name="Chen S."/>
        </authorList>
    </citation>
    <scope>NUCLEOTIDE SEQUENCE [LARGE SCALE GENOMIC DNA]</scope>
    <source>
        <strain evidence="1 2">ZZ0214-1</strain>
    </source>
</reference>
<dbReference type="Proteomes" id="UP000230002">
    <property type="component" value="Unassembled WGS sequence"/>
</dbReference>
<dbReference type="AlphaFoldDB" id="A0A2G8RX34"/>
<dbReference type="Gene3D" id="3.80.10.10">
    <property type="entry name" value="Ribonuclease Inhibitor"/>
    <property type="match status" value="1"/>
</dbReference>
<accession>A0A2G8RX34</accession>